<gene>
    <name evidence="3" type="ORF">J437_LFUL006107</name>
</gene>
<comment type="caution">
    <text evidence="3">The sequence shown here is derived from an EMBL/GenBank/DDBJ whole genome shotgun (WGS) entry which is preliminary data.</text>
</comment>
<organism evidence="3 4">
    <name type="scientific">Ladona fulva</name>
    <name type="common">Scarce chaser dragonfly</name>
    <name type="synonym">Libellula fulva</name>
    <dbReference type="NCBI Taxonomy" id="123851"/>
    <lineage>
        <taxon>Eukaryota</taxon>
        <taxon>Metazoa</taxon>
        <taxon>Ecdysozoa</taxon>
        <taxon>Arthropoda</taxon>
        <taxon>Hexapoda</taxon>
        <taxon>Insecta</taxon>
        <taxon>Pterygota</taxon>
        <taxon>Palaeoptera</taxon>
        <taxon>Odonata</taxon>
        <taxon>Epiprocta</taxon>
        <taxon>Anisoptera</taxon>
        <taxon>Libelluloidea</taxon>
        <taxon>Libellulidae</taxon>
        <taxon>Ladona</taxon>
    </lineage>
</organism>
<evidence type="ECO:0000256" key="1">
    <source>
        <dbReference type="ARBA" id="ARBA00004496"/>
    </source>
</evidence>
<evidence type="ECO:0000256" key="2">
    <source>
        <dbReference type="ARBA" id="ARBA00022490"/>
    </source>
</evidence>
<dbReference type="PANTHER" id="PTHR46006">
    <property type="entry name" value="RHO GUANINE NUCLEOTIDE EXCHANGE FACTOR AT 64C, ISOFORM A"/>
    <property type="match status" value="1"/>
</dbReference>
<keyword evidence="2" id="KW-0963">Cytoplasm</keyword>
<reference evidence="3" key="1">
    <citation type="submission" date="2013-04" db="EMBL/GenBank/DDBJ databases">
        <authorList>
            <person name="Qu J."/>
            <person name="Murali S.C."/>
            <person name="Bandaranaike D."/>
            <person name="Bellair M."/>
            <person name="Blankenburg K."/>
            <person name="Chao H."/>
            <person name="Dinh H."/>
            <person name="Doddapaneni H."/>
            <person name="Downs B."/>
            <person name="Dugan-Rocha S."/>
            <person name="Elkadiri S."/>
            <person name="Gnanaolivu R.D."/>
            <person name="Hernandez B."/>
            <person name="Javaid M."/>
            <person name="Jayaseelan J.C."/>
            <person name="Lee S."/>
            <person name="Li M."/>
            <person name="Ming W."/>
            <person name="Munidasa M."/>
            <person name="Muniz J."/>
            <person name="Nguyen L."/>
            <person name="Ongeri F."/>
            <person name="Osuji N."/>
            <person name="Pu L.-L."/>
            <person name="Puazo M."/>
            <person name="Qu C."/>
            <person name="Quiroz J."/>
            <person name="Raj R."/>
            <person name="Weissenberger G."/>
            <person name="Xin Y."/>
            <person name="Zou X."/>
            <person name="Han Y."/>
            <person name="Richards S."/>
            <person name="Worley K."/>
            <person name="Muzny D."/>
            <person name="Gibbs R."/>
        </authorList>
    </citation>
    <scope>NUCLEOTIDE SEQUENCE</scope>
    <source>
        <strain evidence="3">Sampled in the wild</strain>
    </source>
</reference>
<dbReference type="AlphaFoldDB" id="A0A8K0KAH5"/>
<evidence type="ECO:0000313" key="4">
    <source>
        <dbReference type="Proteomes" id="UP000792457"/>
    </source>
</evidence>
<dbReference type="GO" id="GO:0035025">
    <property type="term" value="P:positive regulation of Rho protein signal transduction"/>
    <property type="evidence" value="ECO:0007669"/>
    <property type="project" value="TreeGrafter"/>
</dbReference>
<dbReference type="PANTHER" id="PTHR46006:SF5">
    <property type="entry name" value="DH DOMAIN-CONTAINING PROTEIN"/>
    <property type="match status" value="1"/>
</dbReference>
<dbReference type="EMBL" id="KZ308469">
    <property type="protein sequence ID" value="KAG8230175.1"/>
    <property type="molecule type" value="Genomic_DNA"/>
</dbReference>
<proteinExistence type="predicted"/>
<accession>A0A8K0KAH5</accession>
<dbReference type="InterPro" id="IPR051480">
    <property type="entry name" value="Endocytic_GEF_Adapter"/>
</dbReference>
<keyword evidence="4" id="KW-1185">Reference proteome</keyword>
<dbReference type="GO" id="GO:0005737">
    <property type="term" value="C:cytoplasm"/>
    <property type="evidence" value="ECO:0007669"/>
    <property type="project" value="UniProtKB-SubCell"/>
</dbReference>
<sequence length="204" mass="23888">MSTIRLWRRISIMNGTPFRRSNSETDMQNIRLKKMALDVLEWNPDEVRFPVEGKLLYAQPTDSKWRKGQTVKLTPINALLVTQGKLKSSDHSELADKMLMFPRDTGIKEAALLIVKEKCSRYTLLREPLFLDRCIICKEMDWDDCFEVQELSTKDTYVFKGNNTEVTRQWYHELQYHALGLGPWRKRRNALANIMINSMARTTS</sequence>
<dbReference type="OrthoDB" id="2015333at2759"/>
<comment type="subcellular location">
    <subcellularLocation>
        <location evidence="1">Cytoplasm</location>
    </subcellularLocation>
</comment>
<protein>
    <submittedName>
        <fullName evidence="3">Uncharacterized protein</fullName>
    </submittedName>
</protein>
<name>A0A8K0KAH5_LADFU</name>
<dbReference type="Proteomes" id="UP000792457">
    <property type="component" value="Unassembled WGS sequence"/>
</dbReference>
<reference evidence="3" key="2">
    <citation type="submission" date="2017-10" db="EMBL/GenBank/DDBJ databases">
        <title>Ladona fulva Genome sequencing and assembly.</title>
        <authorList>
            <person name="Murali S."/>
            <person name="Richards S."/>
            <person name="Bandaranaike D."/>
            <person name="Bellair M."/>
            <person name="Blankenburg K."/>
            <person name="Chao H."/>
            <person name="Dinh H."/>
            <person name="Doddapaneni H."/>
            <person name="Dugan-Rocha S."/>
            <person name="Elkadiri S."/>
            <person name="Gnanaolivu R."/>
            <person name="Hernandez B."/>
            <person name="Skinner E."/>
            <person name="Javaid M."/>
            <person name="Lee S."/>
            <person name="Li M."/>
            <person name="Ming W."/>
            <person name="Munidasa M."/>
            <person name="Muniz J."/>
            <person name="Nguyen L."/>
            <person name="Hughes D."/>
            <person name="Osuji N."/>
            <person name="Pu L.-L."/>
            <person name="Puazo M."/>
            <person name="Qu C."/>
            <person name="Quiroz J."/>
            <person name="Raj R."/>
            <person name="Weissenberger G."/>
            <person name="Xin Y."/>
            <person name="Zou X."/>
            <person name="Han Y."/>
            <person name="Worley K."/>
            <person name="Muzny D."/>
            <person name="Gibbs R."/>
        </authorList>
    </citation>
    <scope>NUCLEOTIDE SEQUENCE</scope>
    <source>
        <strain evidence="3">Sampled in the wild</strain>
    </source>
</reference>
<evidence type="ECO:0000313" key="3">
    <source>
        <dbReference type="EMBL" id="KAG8230175.1"/>
    </source>
</evidence>